<dbReference type="EMBL" id="CP022415">
    <property type="protein sequence ID" value="ASM74148.1"/>
    <property type="molecule type" value="Genomic_DNA"/>
</dbReference>
<reference evidence="1 2" key="1">
    <citation type="submission" date="2017-07" db="EMBL/GenBank/DDBJ databases">
        <title>Genome Sequence of Sulfitobacter pseudonitzschiae Strain SMR1 Isolated from a culture of the Diatom Skeletonema marinoi.</title>
        <authorList>
            <person name="Topel M."/>
            <person name="Pinder M.I.M."/>
            <person name="Johansson O.N."/>
            <person name="Kourtchenko O."/>
            <person name="Godhe A."/>
            <person name="Clarke A.K."/>
        </authorList>
    </citation>
    <scope>NUCLEOTIDE SEQUENCE [LARGE SCALE GENOMIC DNA]</scope>
    <source>
        <strain evidence="1 2">SMR1</strain>
    </source>
</reference>
<dbReference type="AlphaFoldDB" id="A0A221K562"/>
<gene>
    <name evidence="1" type="ORF">SULPSESMR1_03373</name>
</gene>
<proteinExistence type="predicted"/>
<dbReference type="KEGG" id="spse:SULPSESMR1_03373"/>
<evidence type="ECO:0000313" key="1">
    <source>
        <dbReference type="EMBL" id="ASM74148.1"/>
    </source>
</evidence>
<dbReference type="Proteomes" id="UP000199754">
    <property type="component" value="Chromosome"/>
</dbReference>
<name>A0A221K562_9RHOB</name>
<accession>A0A221K562</accession>
<organism evidence="1 2">
    <name type="scientific">Pseudosulfitobacter pseudonitzschiae</name>
    <dbReference type="NCBI Taxonomy" id="1402135"/>
    <lineage>
        <taxon>Bacteria</taxon>
        <taxon>Pseudomonadati</taxon>
        <taxon>Pseudomonadota</taxon>
        <taxon>Alphaproteobacteria</taxon>
        <taxon>Rhodobacterales</taxon>
        <taxon>Roseobacteraceae</taxon>
        <taxon>Pseudosulfitobacter</taxon>
    </lineage>
</organism>
<dbReference type="RefSeq" id="WP_089421885.1">
    <property type="nucleotide sequence ID" value="NZ_CP022415.1"/>
</dbReference>
<evidence type="ECO:0000313" key="2">
    <source>
        <dbReference type="Proteomes" id="UP000199754"/>
    </source>
</evidence>
<sequence length="102" mass="11532">MAYVRRCDNPATVVKYGTVKREDENGEERQILYMPWCFPLGQQLCRSLMPVIDTIGGQRRARWNIAIDLSLYTGPPESPQSLDTWRLAHVDFPATVAQPGPA</sequence>
<protein>
    <submittedName>
        <fullName evidence="1">Antirestriction protein</fullName>
    </submittedName>
</protein>
<keyword evidence="2" id="KW-1185">Reference proteome</keyword>